<evidence type="ECO:0000313" key="6">
    <source>
        <dbReference type="Proteomes" id="UP000030672"/>
    </source>
</evidence>
<dbReference type="HOGENOM" id="CLU_013260_0_0_1"/>
<gene>
    <name evidence="5" type="ORF">M437DRAFT_86129</name>
</gene>
<organism evidence="5 6">
    <name type="scientific">Aureobasidium melanogenum (strain CBS 110374)</name>
    <name type="common">Aureobasidium pullulans var. melanogenum</name>
    <dbReference type="NCBI Taxonomy" id="1043003"/>
    <lineage>
        <taxon>Eukaryota</taxon>
        <taxon>Fungi</taxon>
        <taxon>Dikarya</taxon>
        <taxon>Ascomycota</taxon>
        <taxon>Pezizomycotina</taxon>
        <taxon>Dothideomycetes</taxon>
        <taxon>Dothideomycetidae</taxon>
        <taxon>Dothideales</taxon>
        <taxon>Saccotheciaceae</taxon>
        <taxon>Aureobasidium</taxon>
    </lineage>
</organism>
<dbReference type="PROSITE" id="PS00463">
    <property type="entry name" value="ZN2_CY6_FUNGAL_1"/>
    <property type="match status" value="1"/>
</dbReference>
<evidence type="ECO:0000259" key="4">
    <source>
        <dbReference type="PROSITE" id="PS50048"/>
    </source>
</evidence>
<dbReference type="GO" id="GO:0008270">
    <property type="term" value="F:zinc ion binding"/>
    <property type="evidence" value="ECO:0007669"/>
    <property type="project" value="InterPro"/>
</dbReference>
<dbReference type="PANTHER" id="PTHR31001">
    <property type="entry name" value="UNCHARACTERIZED TRANSCRIPTIONAL REGULATORY PROTEIN"/>
    <property type="match status" value="1"/>
</dbReference>
<evidence type="ECO:0000256" key="1">
    <source>
        <dbReference type="ARBA" id="ARBA00004123"/>
    </source>
</evidence>
<dbReference type="SMART" id="SM00066">
    <property type="entry name" value="GAL4"/>
    <property type="match status" value="1"/>
</dbReference>
<sequence length="741" mass="83772">MSKRPALAAIEVSEDQPATRRRQDPVSCQVCRKKKLKCSRTFPCSNCVSRGLECQPPDAAQWPSDQQSSSSANVSAAASDSSVLARVLERLQRLEDIVLTKSDNIVRDRASENTPSSSIPALHEDVVQNEIFHTIGRSNASPQANIEQHEDEFRDTEIIGSRPTDAIIKEASFLFTSAKVSEIAFDLNLRMPVLTSISVEGNKVIRRICLPEREEARILFQTFAKSLGSWYHIYHKRTVEILLDKTYYQIVCGHNPGLPQVALLLSIFASGAYFQASIAWPECVFSDPQIANQLSMNWKQNTLDILDHIERSTTPTAVEQLQATIIMSLMIQNFEGLSKKYWLMHSTSTTLAKDLSIHVLDHPRRAKSKDMVENEVKRRIWWYLATTDWLLGSMPSPQEGTYSINPRHIHVNKPMNVDDDDLLGQNVVDKPLSIPTEMSYFLVRTHGGEVCRVLADLVHPLASGVNSVDYEEIVALERTTATITDNMPFYFQLDEESRKKTEPYLSKYPQLATQRYLLQQGLHCHRSRIHRPFLIRGSLDARFHFSRTACLESVRKSLEIRRLLNQEKRGAVLPIARLNFVLYHVFMAALTLALDLCFNKSATEAEDRSRRAELKEACLMLQESKTEMPAADRFLTPLMELLRKHKIQLQDAGVHNQYLTPPESTTTPSLQTIHTGSSYPDQSTTAQVQIVPERNASLTANPDMDFDGLWQEFISMVPDSSAPGWDDLLADFDQASLFMGV</sequence>
<dbReference type="AlphaFoldDB" id="A0A074VL35"/>
<proteinExistence type="predicted"/>
<feature type="region of interest" description="Disordered" evidence="3">
    <location>
        <begin position="1"/>
        <end position="24"/>
    </location>
</feature>
<dbReference type="RefSeq" id="XP_040878261.1">
    <property type="nucleotide sequence ID" value="XM_041028400.1"/>
</dbReference>
<dbReference type="CDD" id="cd00067">
    <property type="entry name" value="GAL4"/>
    <property type="match status" value="1"/>
</dbReference>
<dbReference type="PROSITE" id="PS50048">
    <property type="entry name" value="ZN2_CY6_FUNGAL_2"/>
    <property type="match status" value="1"/>
</dbReference>
<dbReference type="GeneID" id="63921773"/>
<reference evidence="5 6" key="1">
    <citation type="journal article" date="2014" name="BMC Genomics">
        <title>Genome sequencing of four Aureobasidium pullulans varieties: biotechnological potential, stress tolerance, and description of new species.</title>
        <authorList>
            <person name="Gostin Ar C."/>
            <person name="Ohm R.A."/>
            <person name="Kogej T."/>
            <person name="Sonjak S."/>
            <person name="Turk M."/>
            <person name="Zajc J."/>
            <person name="Zalar P."/>
            <person name="Grube M."/>
            <person name="Sun H."/>
            <person name="Han J."/>
            <person name="Sharma A."/>
            <person name="Chiniquy J."/>
            <person name="Ngan C.Y."/>
            <person name="Lipzen A."/>
            <person name="Barry K."/>
            <person name="Grigoriev I.V."/>
            <person name="Gunde-Cimerman N."/>
        </authorList>
    </citation>
    <scope>NUCLEOTIDE SEQUENCE [LARGE SCALE GENOMIC DNA]</scope>
    <source>
        <strain evidence="5 6">CBS 110374</strain>
    </source>
</reference>
<accession>A0A074VL35</accession>
<dbReference type="STRING" id="1043003.A0A074VL35"/>
<dbReference type="EMBL" id="KL584839">
    <property type="protein sequence ID" value="KEQ61238.1"/>
    <property type="molecule type" value="Genomic_DNA"/>
</dbReference>
<keyword evidence="2" id="KW-0539">Nucleus</keyword>
<name>A0A074VL35_AURM1</name>
<dbReference type="CDD" id="cd12148">
    <property type="entry name" value="fungal_TF_MHR"/>
    <property type="match status" value="1"/>
</dbReference>
<dbReference type="SUPFAM" id="SSF57701">
    <property type="entry name" value="Zn2/Cys6 DNA-binding domain"/>
    <property type="match status" value="1"/>
</dbReference>
<comment type="subcellular location">
    <subcellularLocation>
        <location evidence="1">Nucleus</location>
    </subcellularLocation>
</comment>
<evidence type="ECO:0000313" key="5">
    <source>
        <dbReference type="EMBL" id="KEQ61238.1"/>
    </source>
</evidence>
<feature type="domain" description="Zn(2)-C6 fungal-type" evidence="4">
    <location>
        <begin position="27"/>
        <end position="54"/>
    </location>
</feature>
<dbReference type="InterPro" id="IPR001138">
    <property type="entry name" value="Zn2Cys6_DnaBD"/>
</dbReference>
<dbReference type="Pfam" id="PF00172">
    <property type="entry name" value="Zn_clus"/>
    <property type="match status" value="1"/>
</dbReference>
<dbReference type="Proteomes" id="UP000030672">
    <property type="component" value="Unassembled WGS sequence"/>
</dbReference>
<dbReference type="GO" id="GO:0005634">
    <property type="term" value="C:nucleus"/>
    <property type="evidence" value="ECO:0007669"/>
    <property type="project" value="UniProtKB-SubCell"/>
</dbReference>
<evidence type="ECO:0000256" key="3">
    <source>
        <dbReference type="SAM" id="MobiDB-lite"/>
    </source>
</evidence>
<dbReference type="InterPro" id="IPR036864">
    <property type="entry name" value="Zn2-C6_fun-type_DNA-bd_sf"/>
</dbReference>
<dbReference type="PANTHER" id="PTHR31001:SF90">
    <property type="entry name" value="CENTROMERE DNA-BINDING PROTEIN COMPLEX CBF3 SUBUNIT B"/>
    <property type="match status" value="1"/>
</dbReference>
<protein>
    <recommendedName>
        <fullName evidence="4">Zn(2)-C6 fungal-type domain-containing protein</fullName>
    </recommendedName>
</protein>
<keyword evidence="6" id="KW-1185">Reference proteome</keyword>
<dbReference type="GO" id="GO:0000981">
    <property type="term" value="F:DNA-binding transcription factor activity, RNA polymerase II-specific"/>
    <property type="evidence" value="ECO:0007669"/>
    <property type="project" value="InterPro"/>
</dbReference>
<evidence type="ECO:0000256" key="2">
    <source>
        <dbReference type="ARBA" id="ARBA00023242"/>
    </source>
</evidence>
<dbReference type="InterPro" id="IPR050613">
    <property type="entry name" value="Sec_Metabolite_Reg"/>
</dbReference>
<dbReference type="Gene3D" id="4.10.240.10">
    <property type="entry name" value="Zn(2)-C6 fungal-type DNA-binding domain"/>
    <property type="match status" value="1"/>
</dbReference>